<reference evidence="2 3" key="1">
    <citation type="submission" date="2021-04" db="EMBL/GenBank/DDBJ databases">
        <authorList>
            <person name="Pira H."/>
            <person name="Risdian C."/>
            <person name="Wink J."/>
        </authorList>
    </citation>
    <scope>NUCLEOTIDE SEQUENCE [LARGE SCALE GENOMIC DNA]</scope>
    <source>
        <strain evidence="2 3">WHA3</strain>
    </source>
</reference>
<evidence type="ECO:0000313" key="3">
    <source>
        <dbReference type="Proteomes" id="UP000722336"/>
    </source>
</evidence>
<evidence type="ECO:0000313" key="2">
    <source>
        <dbReference type="EMBL" id="MBV7256562.1"/>
    </source>
</evidence>
<dbReference type="RefSeq" id="WP_218445217.1">
    <property type="nucleotide sequence ID" value="NZ_JAGSPA010000002.1"/>
</dbReference>
<name>A0ABS6SFD1_9SPHN</name>
<evidence type="ECO:0000256" key="1">
    <source>
        <dbReference type="SAM" id="MobiDB-lite"/>
    </source>
</evidence>
<proteinExistence type="predicted"/>
<sequence length="169" mass="17812">MANNIPGETVVTTPSAPMGAQTHPVIAEHQDEGTGNDGRRDRIKGEASRLAGEVGTKARGAAEEGKAKAAETIGSLAKSTRDAAKQFEGTQAAALTGYVETAADSIEKFGRTLDEKSVDELVDDVREMVRRSPAIAIGAAAAVGFMISRFMKATDRADDRSVTTQRYDA</sequence>
<evidence type="ECO:0008006" key="4">
    <source>
        <dbReference type="Google" id="ProtNLM"/>
    </source>
</evidence>
<gene>
    <name evidence="2" type="ORF">KCG44_07160</name>
</gene>
<keyword evidence="3" id="KW-1185">Reference proteome</keyword>
<feature type="region of interest" description="Disordered" evidence="1">
    <location>
        <begin position="1"/>
        <end position="63"/>
    </location>
</feature>
<organism evidence="2 3">
    <name type="scientific">Pacificimonas pallii</name>
    <dbReference type="NCBI Taxonomy" id="2827236"/>
    <lineage>
        <taxon>Bacteria</taxon>
        <taxon>Pseudomonadati</taxon>
        <taxon>Pseudomonadota</taxon>
        <taxon>Alphaproteobacteria</taxon>
        <taxon>Sphingomonadales</taxon>
        <taxon>Sphingosinicellaceae</taxon>
        <taxon>Pacificimonas</taxon>
    </lineage>
</organism>
<dbReference type="EMBL" id="JAGSPA010000002">
    <property type="protein sequence ID" value="MBV7256562.1"/>
    <property type="molecule type" value="Genomic_DNA"/>
</dbReference>
<protein>
    <recommendedName>
        <fullName evidence="4">Nutrient deprivation-induced protein</fullName>
    </recommendedName>
</protein>
<comment type="caution">
    <text evidence="2">The sequence shown here is derived from an EMBL/GenBank/DDBJ whole genome shotgun (WGS) entry which is preliminary data.</text>
</comment>
<feature type="compositionally biased region" description="Basic and acidic residues" evidence="1">
    <location>
        <begin position="26"/>
        <end position="47"/>
    </location>
</feature>
<dbReference type="Proteomes" id="UP000722336">
    <property type="component" value="Unassembled WGS sequence"/>
</dbReference>
<accession>A0ABS6SFD1</accession>